<feature type="region of interest" description="Disordered" evidence="9">
    <location>
        <begin position="31"/>
        <end position="70"/>
    </location>
</feature>
<feature type="region of interest" description="Disordered" evidence="9">
    <location>
        <begin position="94"/>
        <end position="133"/>
    </location>
</feature>
<dbReference type="GO" id="GO:0004722">
    <property type="term" value="F:protein serine/threonine phosphatase activity"/>
    <property type="evidence" value="ECO:0007669"/>
    <property type="project" value="UniProtKB-EC"/>
</dbReference>
<evidence type="ECO:0000259" key="10">
    <source>
        <dbReference type="PROSITE" id="PS50969"/>
    </source>
</evidence>
<proteinExistence type="predicted"/>
<dbReference type="Proteomes" id="UP000654370">
    <property type="component" value="Unassembled WGS sequence"/>
</dbReference>
<dbReference type="CDD" id="cd07521">
    <property type="entry name" value="HAD_FCP1-like"/>
    <property type="match status" value="1"/>
</dbReference>
<evidence type="ECO:0000256" key="6">
    <source>
        <dbReference type="ARBA" id="ARBA00022912"/>
    </source>
</evidence>
<dbReference type="InterPro" id="IPR023214">
    <property type="entry name" value="HAD_sf"/>
</dbReference>
<dbReference type="OrthoDB" id="277011at2759"/>
<keyword evidence="3" id="KW-0479">Metal-binding</keyword>
<evidence type="ECO:0000256" key="5">
    <source>
        <dbReference type="ARBA" id="ARBA00022842"/>
    </source>
</evidence>
<dbReference type="EMBL" id="JAEPQZ010000015">
    <property type="protein sequence ID" value="KAG2173320.1"/>
    <property type="molecule type" value="Genomic_DNA"/>
</dbReference>
<evidence type="ECO:0000256" key="7">
    <source>
        <dbReference type="ARBA" id="ARBA00047761"/>
    </source>
</evidence>
<keyword evidence="12" id="KW-1185">Reference proteome</keyword>
<dbReference type="SUPFAM" id="SSF56784">
    <property type="entry name" value="HAD-like"/>
    <property type="match status" value="1"/>
</dbReference>
<evidence type="ECO:0000256" key="3">
    <source>
        <dbReference type="ARBA" id="ARBA00022723"/>
    </source>
</evidence>
<comment type="cofactor">
    <cofactor evidence="1">
        <name>Mg(2+)</name>
        <dbReference type="ChEBI" id="CHEBI:18420"/>
    </cofactor>
</comment>
<name>A0A8H7PGL1_MORIS</name>
<protein>
    <recommendedName>
        <fullName evidence="2">protein-serine/threonine phosphatase</fullName>
        <ecNumber evidence="2">3.1.3.16</ecNumber>
    </recommendedName>
</protein>
<keyword evidence="6" id="KW-0904">Protein phosphatase</keyword>
<gene>
    <name evidence="11" type="ORF">INT43_004694</name>
</gene>
<evidence type="ECO:0000256" key="4">
    <source>
        <dbReference type="ARBA" id="ARBA00022801"/>
    </source>
</evidence>
<dbReference type="AlphaFoldDB" id="A0A8H7PGL1"/>
<evidence type="ECO:0000313" key="12">
    <source>
        <dbReference type="Proteomes" id="UP000654370"/>
    </source>
</evidence>
<evidence type="ECO:0000256" key="8">
    <source>
        <dbReference type="ARBA" id="ARBA00048336"/>
    </source>
</evidence>
<comment type="catalytic activity">
    <reaction evidence="8">
        <text>O-phospho-L-threonyl-[protein] + H2O = L-threonyl-[protein] + phosphate</text>
        <dbReference type="Rhea" id="RHEA:47004"/>
        <dbReference type="Rhea" id="RHEA-COMP:11060"/>
        <dbReference type="Rhea" id="RHEA-COMP:11605"/>
        <dbReference type="ChEBI" id="CHEBI:15377"/>
        <dbReference type="ChEBI" id="CHEBI:30013"/>
        <dbReference type="ChEBI" id="CHEBI:43474"/>
        <dbReference type="ChEBI" id="CHEBI:61977"/>
        <dbReference type="EC" id="3.1.3.16"/>
    </reaction>
</comment>
<keyword evidence="5" id="KW-0460">Magnesium</keyword>
<dbReference type="PANTHER" id="PTHR12210">
    <property type="entry name" value="DULLARD PROTEIN PHOSPHATASE"/>
    <property type="match status" value="1"/>
</dbReference>
<evidence type="ECO:0000256" key="1">
    <source>
        <dbReference type="ARBA" id="ARBA00001946"/>
    </source>
</evidence>
<dbReference type="Gene3D" id="3.40.50.1000">
    <property type="entry name" value="HAD superfamily/HAD-like"/>
    <property type="match status" value="1"/>
</dbReference>
<reference evidence="11" key="1">
    <citation type="submission" date="2020-12" db="EMBL/GenBank/DDBJ databases">
        <title>Metabolic potential, ecology and presence of endohyphal bacteria is reflected in genomic diversity of Mucoromycotina.</title>
        <authorList>
            <person name="Muszewska A."/>
            <person name="Okrasinska A."/>
            <person name="Steczkiewicz K."/>
            <person name="Drgas O."/>
            <person name="Orlowska M."/>
            <person name="Perlinska-Lenart U."/>
            <person name="Aleksandrzak-Piekarczyk T."/>
            <person name="Szatraj K."/>
            <person name="Zielenkiewicz U."/>
            <person name="Pilsyk S."/>
            <person name="Malc E."/>
            <person name="Mieczkowski P."/>
            <person name="Kruszewska J.S."/>
            <person name="Biernat P."/>
            <person name="Pawlowska J."/>
        </authorList>
    </citation>
    <scope>NUCLEOTIDE SEQUENCE</scope>
    <source>
        <strain evidence="11">WA0000067209</strain>
    </source>
</reference>
<dbReference type="FunFam" id="3.40.50.1000:FF:000192">
    <property type="entry name" value="CTD small phosphatase-like protein"/>
    <property type="match status" value="1"/>
</dbReference>
<feature type="compositionally biased region" description="Low complexity" evidence="9">
    <location>
        <begin position="53"/>
        <end position="70"/>
    </location>
</feature>
<comment type="catalytic activity">
    <reaction evidence="7">
        <text>O-phospho-L-seryl-[protein] + H2O = L-seryl-[protein] + phosphate</text>
        <dbReference type="Rhea" id="RHEA:20629"/>
        <dbReference type="Rhea" id="RHEA-COMP:9863"/>
        <dbReference type="Rhea" id="RHEA-COMP:11604"/>
        <dbReference type="ChEBI" id="CHEBI:15377"/>
        <dbReference type="ChEBI" id="CHEBI:29999"/>
        <dbReference type="ChEBI" id="CHEBI:43474"/>
        <dbReference type="ChEBI" id="CHEBI:83421"/>
        <dbReference type="EC" id="3.1.3.16"/>
    </reaction>
</comment>
<keyword evidence="4" id="KW-0378">Hydrolase</keyword>
<dbReference type="NCBIfam" id="TIGR02251">
    <property type="entry name" value="HIF-SF_euk"/>
    <property type="match status" value="1"/>
</dbReference>
<dbReference type="SMART" id="SM00577">
    <property type="entry name" value="CPDc"/>
    <property type="match status" value="1"/>
</dbReference>
<dbReference type="GO" id="GO:0046872">
    <property type="term" value="F:metal ion binding"/>
    <property type="evidence" value="ECO:0007669"/>
    <property type="project" value="UniProtKB-KW"/>
</dbReference>
<dbReference type="InterPro" id="IPR050365">
    <property type="entry name" value="TIM50"/>
</dbReference>
<feature type="compositionally biased region" description="Basic and acidic residues" evidence="9">
    <location>
        <begin position="40"/>
        <end position="50"/>
    </location>
</feature>
<feature type="domain" description="FCP1 homology" evidence="10">
    <location>
        <begin position="143"/>
        <end position="301"/>
    </location>
</feature>
<sequence length="325" mass="36694">MLGSSISNIQGDWRHNASGLLRHFWKKSDRKNSKAKKAHVTNEKKVESLESLKSPTSPATPSITSKATSKSPGLMSLLFCCAFTPFQHERQAGKMLNPNKSSSILDERTKQEVVTEDWEGDSATRGASEPNADIHLLPPLREKHKNKKCLVLDMDETLIHSSFKEVEDADFIIPIIIDNQVHNVYVLKRPGVDEFMKKMSELYEIVVFTASLATYADPVLDHLDIHNVVDHRLFRESCCNHMGNFVKDLSRLGRDLPSTIIIDNSPASYIFHNENAIPVSSWFNDPHDTELTDMTDFLTDLTHVDDIRMVLDPNIGGLEQEKSEI</sequence>
<dbReference type="InterPro" id="IPR004274">
    <property type="entry name" value="FCP1_dom"/>
</dbReference>
<dbReference type="PROSITE" id="PS50969">
    <property type="entry name" value="FCP1"/>
    <property type="match status" value="1"/>
</dbReference>
<dbReference type="InterPro" id="IPR036412">
    <property type="entry name" value="HAD-like_sf"/>
</dbReference>
<evidence type="ECO:0000313" key="11">
    <source>
        <dbReference type="EMBL" id="KAG2173320.1"/>
    </source>
</evidence>
<organism evidence="11 12">
    <name type="scientific">Mortierella isabellina</name>
    <name type="common">Filamentous fungus</name>
    <name type="synonym">Umbelopsis isabellina</name>
    <dbReference type="NCBI Taxonomy" id="91625"/>
    <lineage>
        <taxon>Eukaryota</taxon>
        <taxon>Fungi</taxon>
        <taxon>Fungi incertae sedis</taxon>
        <taxon>Mucoromycota</taxon>
        <taxon>Mucoromycotina</taxon>
        <taxon>Umbelopsidomycetes</taxon>
        <taxon>Umbelopsidales</taxon>
        <taxon>Umbelopsidaceae</taxon>
        <taxon>Umbelopsis</taxon>
    </lineage>
</organism>
<evidence type="ECO:0000256" key="9">
    <source>
        <dbReference type="SAM" id="MobiDB-lite"/>
    </source>
</evidence>
<dbReference type="EC" id="3.1.3.16" evidence="2"/>
<dbReference type="InterPro" id="IPR011948">
    <property type="entry name" value="Dullard_phosphatase"/>
</dbReference>
<evidence type="ECO:0000256" key="2">
    <source>
        <dbReference type="ARBA" id="ARBA00013081"/>
    </source>
</evidence>
<dbReference type="Pfam" id="PF03031">
    <property type="entry name" value="NIF"/>
    <property type="match status" value="1"/>
</dbReference>
<accession>A0A8H7PGL1</accession>
<comment type="caution">
    <text evidence="11">The sequence shown here is derived from an EMBL/GenBank/DDBJ whole genome shotgun (WGS) entry which is preliminary data.</text>
</comment>